<feature type="region of interest" description="Disordered" evidence="1">
    <location>
        <begin position="146"/>
        <end position="175"/>
    </location>
</feature>
<feature type="compositionally biased region" description="Low complexity" evidence="1">
    <location>
        <begin position="1"/>
        <end position="12"/>
    </location>
</feature>
<sequence length="272" mass="29533">MFRLADGSVVSSSDDEDVHPSRRSRQRIVSSSDDDAGDPPSTVKGRVANSSSGTDHRGVGERRRVAKLSNEWETSDTGLHSLLEGFSCESAGSDAESTTSSLTKADVIRKRRERIEKRQNLVERICSGHRRSSDDSGLKRSFLRTSVLTGSPPSKQNSGAANSSSRTDDHGVRESGRVAPEAFGALFHSLSKEDVNRGSTSSDVERASSSLTKADVIRKRRERIAKHQSVVEEISSSHRSSSDKSSLKRSLQQTFVATPKSGRFSGDAFLVP</sequence>
<feature type="region of interest" description="Disordered" evidence="1">
    <location>
        <begin position="223"/>
        <end position="272"/>
    </location>
</feature>
<evidence type="ECO:0000256" key="1">
    <source>
        <dbReference type="SAM" id="MobiDB-lite"/>
    </source>
</evidence>
<feature type="compositionally biased region" description="Polar residues" evidence="1">
    <location>
        <begin position="146"/>
        <end position="165"/>
    </location>
</feature>
<feature type="region of interest" description="Disordered" evidence="1">
    <location>
        <begin position="1"/>
        <end position="74"/>
    </location>
</feature>
<dbReference type="Proteomes" id="UP000821837">
    <property type="component" value="Chromosome 1"/>
</dbReference>
<reference evidence="2" key="1">
    <citation type="journal article" date="2020" name="Cell">
        <title>Large-Scale Comparative Analyses of Tick Genomes Elucidate Their Genetic Diversity and Vector Capacities.</title>
        <authorList>
            <consortium name="Tick Genome and Microbiome Consortium (TIGMIC)"/>
            <person name="Jia N."/>
            <person name="Wang J."/>
            <person name="Shi W."/>
            <person name="Du L."/>
            <person name="Sun Y."/>
            <person name="Zhan W."/>
            <person name="Jiang J.F."/>
            <person name="Wang Q."/>
            <person name="Zhang B."/>
            <person name="Ji P."/>
            <person name="Bell-Sakyi L."/>
            <person name="Cui X.M."/>
            <person name="Yuan T.T."/>
            <person name="Jiang B.G."/>
            <person name="Yang W.F."/>
            <person name="Lam T.T."/>
            <person name="Chang Q.C."/>
            <person name="Ding S.J."/>
            <person name="Wang X.J."/>
            <person name="Zhu J.G."/>
            <person name="Ruan X.D."/>
            <person name="Zhao L."/>
            <person name="Wei J.T."/>
            <person name="Ye R.Z."/>
            <person name="Que T.C."/>
            <person name="Du C.H."/>
            <person name="Zhou Y.H."/>
            <person name="Cheng J.X."/>
            <person name="Dai P.F."/>
            <person name="Guo W.B."/>
            <person name="Han X.H."/>
            <person name="Huang E.J."/>
            <person name="Li L.F."/>
            <person name="Wei W."/>
            <person name="Gao Y.C."/>
            <person name="Liu J.Z."/>
            <person name="Shao H.Z."/>
            <person name="Wang X."/>
            <person name="Wang C.C."/>
            <person name="Yang T.C."/>
            <person name="Huo Q.B."/>
            <person name="Li W."/>
            <person name="Chen H.Y."/>
            <person name="Chen S.E."/>
            <person name="Zhou L.G."/>
            <person name="Ni X.B."/>
            <person name="Tian J.H."/>
            <person name="Sheng Y."/>
            <person name="Liu T."/>
            <person name="Pan Y.S."/>
            <person name="Xia L.Y."/>
            <person name="Li J."/>
            <person name="Zhao F."/>
            <person name="Cao W.C."/>
        </authorList>
    </citation>
    <scope>NUCLEOTIDE SEQUENCE</scope>
    <source>
        <strain evidence="2">Rsan-2018</strain>
    </source>
</reference>
<reference evidence="2" key="2">
    <citation type="submission" date="2021-09" db="EMBL/GenBank/DDBJ databases">
        <authorList>
            <person name="Jia N."/>
            <person name="Wang J."/>
            <person name="Shi W."/>
            <person name="Du L."/>
            <person name="Sun Y."/>
            <person name="Zhan W."/>
            <person name="Jiang J."/>
            <person name="Wang Q."/>
            <person name="Zhang B."/>
            <person name="Ji P."/>
            <person name="Sakyi L.B."/>
            <person name="Cui X."/>
            <person name="Yuan T."/>
            <person name="Jiang B."/>
            <person name="Yang W."/>
            <person name="Lam T.T.-Y."/>
            <person name="Chang Q."/>
            <person name="Ding S."/>
            <person name="Wang X."/>
            <person name="Zhu J."/>
            <person name="Ruan X."/>
            <person name="Zhao L."/>
            <person name="Wei J."/>
            <person name="Que T."/>
            <person name="Du C."/>
            <person name="Cheng J."/>
            <person name="Dai P."/>
            <person name="Han X."/>
            <person name="Huang E."/>
            <person name="Gao Y."/>
            <person name="Liu J."/>
            <person name="Shao H."/>
            <person name="Ye R."/>
            <person name="Li L."/>
            <person name="Wei W."/>
            <person name="Wang X."/>
            <person name="Wang C."/>
            <person name="Huo Q."/>
            <person name="Li W."/>
            <person name="Guo W."/>
            <person name="Chen H."/>
            <person name="Chen S."/>
            <person name="Zhou L."/>
            <person name="Zhou L."/>
            <person name="Ni X."/>
            <person name="Tian J."/>
            <person name="Zhou Y."/>
            <person name="Sheng Y."/>
            <person name="Liu T."/>
            <person name="Pan Y."/>
            <person name="Xia L."/>
            <person name="Li J."/>
            <person name="Zhao F."/>
            <person name="Cao W."/>
        </authorList>
    </citation>
    <scope>NUCLEOTIDE SEQUENCE</scope>
    <source>
        <strain evidence="2">Rsan-2018</strain>
        <tissue evidence="2">Larvae</tissue>
    </source>
</reference>
<feature type="compositionally biased region" description="Basic and acidic residues" evidence="1">
    <location>
        <begin position="166"/>
        <end position="175"/>
    </location>
</feature>
<gene>
    <name evidence="2" type="ORF">HPB52_003578</name>
</gene>
<proteinExistence type="predicted"/>
<evidence type="ECO:0000313" key="2">
    <source>
        <dbReference type="EMBL" id="KAH7982278.1"/>
    </source>
</evidence>
<organism evidence="2 3">
    <name type="scientific">Rhipicephalus sanguineus</name>
    <name type="common">Brown dog tick</name>
    <name type="synonym">Ixodes sanguineus</name>
    <dbReference type="NCBI Taxonomy" id="34632"/>
    <lineage>
        <taxon>Eukaryota</taxon>
        <taxon>Metazoa</taxon>
        <taxon>Ecdysozoa</taxon>
        <taxon>Arthropoda</taxon>
        <taxon>Chelicerata</taxon>
        <taxon>Arachnida</taxon>
        <taxon>Acari</taxon>
        <taxon>Parasitiformes</taxon>
        <taxon>Ixodida</taxon>
        <taxon>Ixodoidea</taxon>
        <taxon>Ixodidae</taxon>
        <taxon>Rhipicephalinae</taxon>
        <taxon>Rhipicephalus</taxon>
        <taxon>Rhipicephalus</taxon>
    </lineage>
</organism>
<keyword evidence="3" id="KW-1185">Reference proteome</keyword>
<accession>A0A9D4T7F5</accession>
<comment type="caution">
    <text evidence="2">The sequence shown here is derived from an EMBL/GenBank/DDBJ whole genome shotgun (WGS) entry which is preliminary data.</text>
</comment>
<feature type="compositionally biased region" description="Basic and acidic residues" evidence="1">
    <location>
        <begin position="54"/>
        <end position="63"/>
    </location>
</feature>
<evidence type="ECO:0000313" key="3">
    <source>
        <dbReference type="Proteomes" id="UP000821837"/>
    </source>
</evidence>
<protein>
    <submittedName>
        <fullName evidence="2">Uncharacterized protein</fullName>
    </submittedName>
</protein>
<dbReference type="EMBL" id="JABSTV010001245">
    <property type="protein sequence ID" value="KAH7982278.1"/>
    <property type="molecule type" value="Genomic_DNA"/>
</dbReference>
<dbReference type="AlphaFoldDB" id="A0A9D4T7F5"/>
<dbReference type="VEuPathDB" id="VectorBase:RSAN_045524"/>
<name>A0A9D4T7F5_RHISA</name>